<dbReference type="EMBL" id="JANCMU010000012">
    <property type="protein sequence ID" value="MDG4947059.1"/>
    <property type="molecule type" value="Genomic_DNA"/>
</dbReference>
<keyword evidence="1 2" id="KW-0732">Signal</keyword>
<dbReference type="InterPro" id="IPR036116">
    <property type="entry name" value="FN3_sf"/>
</dbReference>
<dbReference type="RefSeq" id="WP_304421314.1">
    <property type="nucleotide sequence ID" value="NZ_JANCMU010000012.1"/>
</dbReference>
<dbReference type="InterPro" id="IPR026444">
    <property type="entry name" value="Secre_tail"/>
</dbReference>
<dbReference type="InterPro" id="IPR056600">
    <property type="entry name" value="GBD_T9SS_assoc"/>
</dbReference>
<dbReference type="Pfam" id="PF23759">
    <property type="entry name" value="GBD_T9SS_assoc"/>
    <property type="match status" value="4"/>
</dbReference>
<feature type="non-terminal residue" evidence="4">
    <location>
        <position position="1"/>
    </location>
</feature>
<evidence type="ECO:0000256" key="2">
    <source>
        <dbReference type="SAM" id="SignalP"/>
    </source>
</evidence>
<dbReference type="CDD" id="cd00063">
    <property type="entry name" value="FN3"/>
    <property type="match status" value="1"/>
</dbReference>
<sequence length="1608" mass="170593">NMKNFYFWMLTLLCSTIAFGQLSENFESDITTRGWSLYQTDSSDPGFVLTTAESQSGNASYYHNDEFVDNESTAYMVTPAYTVQSGDEFSVYVRQNYSVSYYNYSGIAISNASGDPIANPSDFVEVWEAGAGFAEDSWEQVILALDAYVGQSIYVAFVYTGDFDHEYYVDNMYIGTPCTAPVASISTTGACDTGSFNVNIDVSSLGTASSVIVSDDQGNSQTANATGVLEFGPYASGSDVTFTLADADNSSCNTALATTYLCPPDNDDCVDATLISSFPHTSSEDATGATQEDFVYCGPDGSNDGVWYLIEGESAQFTINVTSTGWDAAITLLSGACGELTCIDFEDNVASNNTETITFIGQAGVNYYLNVGAYSANSDLAEGAFELEITSEDIPCGSPANLAVAATTDLSTDVTWQGAADNASYDLVWGATGFTPGASASASGLGDSPYTITGLTPETTYDLYVRGNCSPGYSEWIGPVTFTTLEEGAVLAGTDCIHPIYVDALPYTTTDNTSNYGDTYDGGQGSNCGSTSQYYLNGDDVVYAYTATEDASINISMTPTETWSGLFVYEDCNDIGVACIAGVSNTTNAERLIEDLMVTAGQTYFIVISTWASPQSTAYNLSITENTCISGTYELSTTGACDTNEFFVNVEITDMGDLTEYTISDDQGSASQTATENGTYTFGPYESLTDVTINLVANDENCNESGTITYRCPAPGDNCDNPLLVESLPYSTTDNTVNYTDAYYDGSPGSSCSTTSSYLNGNDVVYAYTAASDTSINISLLPTGNYAGMFVYDSCDNIGVECMEGGTSGFSTDEILFEEFLVTAGETYYIVISTWAAPQTVGYTLNITENTCVSGSYTLNTINNCDEGEFSVEVNVTDMGSLDSYSISDDQGSASQTITEPGTLTFGPYPASEVNTDITFTFEANDANCSANEVVSFRCAPAGEICDSAIEVTSLPYLTEDDTANYGDDYDGSPGANCGSTSNYLGGDDVVYTYTATNDTSINISLQPTATYAGMFVYSSCQNIGVNCLAGGTSGWSTDEILIEEFAMSAGETIYIVISTWAAPQSTGYTLEITENTCIAATYELTAVPQCDTNEFMVEVNITDMGSNDSFEITDDQGSAAQTANEPGTFTFGPYESLTDVSISLTTDDANCSATSSITHRCPGAGDTCENPLIVDSLPYVTDDNTANYEDDYDGSPGTTGCSTTSLYLGGDDVVYAYTATSDTSIKINMSTSATWTGVFVYDSCEAIGVECATGLSNSGSGGVVIEDFEVVEGQTYYIILSSYPSPQSYAYNLTITENSCDPIEYTVSTTDQCEVGEFSVTIDVTSLGSSETLVVSDNQGSESQTLTEAGSLTFGPYTESQIIEFEFTTDDPNCFETVATSFTCPAANDDCMDATELTVGSSFTDNAILGNNIGSTTSEAIPAPGCANYQGGEVWFSVTVPESGNVIIETRNSNLDTFNDTGMAAYNGSCDALTLIACNDDGGEGNGYFSQLSLTGQTPGETIYIAVWEYGNNLEGTFLVGAYDSTMGVADFASRDAVKLYPNPTSSELNVSGIELNQVQVYSASGKLVPVKVTGNIVDTRNLPSGAYFIRMTDAEGKAILRKFIKK</sequence>
<dbReference type="InterPro" id="IPR013783">
    <property type="entry name" value="Ig-like_fold"/>
</dbReference>
<evidence type="ECO:0000313" key="5">
    <source>
        <dbReference type="Proteomes" id="UP001152599"/>
    </source>
</evidence>
<dbReference type="Proteomes" id="UP001152599">
    <property type="component" value="Unassembled WGS sequence"/>
</dbReference>
<evidence type="ECO:0000259" key="3">
    <source>
        <dbReference type="PROSITE" id="PS50853"/>
    </source>
</evidence>
<dbReference type="NCBIfam" id="TIGR04183">
    <property type="entry name" value="Por_Secre_tail"/>
    <property type="match status" value="1"/>
</dbReference>
<feature type="signal peptide" evidence="2">
    <location>
        <begin position="1"/>
        <end position="20"/>
    </location>
</feature>
<evidence type="ECO:0000256" key="1">
    <source>
        <dbReference type="ARBA" id="ARBA00022729"/>
    </source>
</evidence>
<comment type="caution">
    <text evidence="4">The sequence shown here is derived from an EMBL/GenBank/DDBJ whole genome shotgun (WGS) entry which is preliminary data.</text>
</comment>
<dbReference type="Pfam" id="PF18962">
    <property type="entry name" value="Por_Secre_tail"/>
    <property type="match status" value="1"/>
</dbReference>
<keyword evidence="5" id="KW-1185">Reference proteome</keyword>
<organism evidence="4 5">
    <name type="scientific">Profundicola chukchiensis</name>
    <dbReference type="NCBI Taxonomy" id="2961959"/>
    <lineage>
        <taxon>Bacteria</taxon>
        <taxon>Pseudomonadati</taxon>
        <taxon>Bacteroidota</taxon>
        <taxon>Flavobacteriia</taxon>
        <taxon>Flavobacteriales</taxon>
        <taxon>Weeksellaceae</taxon>
        <taxon>Profundicola</taxon>
    </lineage>
</organism>
<protein>
    <submittedName>
        <fullName evidence="4">Choice-of-anchor J domain-containing protein</fullName>
    </submittedName>
</protein>
<gene>
    <name evidence="4" type="ORF">NMK71_11610</name>
</gene>
<accession>A0A9X4MZQ2</accession>
<dbReference type="NCBIfam" id="NF038128">
    <property type="entry name" value="choice_anch_J"/>
    <property type="match status" value="1"/>
</dbReference>
<dbReference type="Gene3D" id="2.60.40.10">
    <property type="entry name" value="Immunoglobulins"/>
    <property type="match status" value="1"/>
</dbReference>
<dbReference type="InterPro" id="IPR003961">
    <property type="entry name" value="FN3_dom"/>
</dbReference>
<dbReference type="SUPFAM" id="SSF49265">
    <property type="entry name" value="Fibronectin type III"/>
    <property type="match status" value="1"/>
</dbReference>
<proteinExistence type="predicted"/>
<dbReference type="PROSITE" id="PS50853">
    <property type="entry name" value="FN3"/>
    <property type="match status" value="1"/>
</dbReference>
<evidence type="ECO:0000313" key="4">
    <source>
        <dbReference type="EMBL" id="MDG4947059.1"/>
    </source>
</evidence>
<reference evidence="4" key="1">
    <citation type="submission" date="2022-07" db="EMBL/GenBank/DDBJ databases">
        <title>Description and genome-wide analysis of Profundicola chukchiensis gen. nov., sp. nov., marine bacteria isolated from bottom sediments of the Chukchi Sea.</title>
        <authorList>
            <person name="Romanenko L."/>
            <person name="Otstavnykh N."/>
            <person name="Kurilenko V."/>
            <person name="Eremeev V."/>
            <person name="Velansky P."/>
            <person name="Mikhailov V."/>
            <person name="Isaeva M."/>
        </authorList>
    </citation>
    <scope>NUCLEOTIDE SEQUENCE</scope>
    <source>
        <strain evidence="4">KMM 9713</strain>
    </source>
</reference>
<name>A0A9X4MZQ2_9FLAO</name>
<feature type="domain" description="Fibronectin type-III" evidence="3">
    <location>
        <begin position="398"/>
        <end position="487"/>
    </location>
</feature>
<feature type="chain" id="PRO_5040915945" evidence="2">
    <location>
        <begin position="21"/>
        <end position="1608"/>
    </location>
</feature>